<dbReference type="EMBL" id="JBBWWR010000008">
    <property type="protein sequence ID" value="KAK8962366.1"/>
    <property type="molecule type" value="Genomic_DNA"/>
</dbReference>
<sequence>MKLTKQDLRPAAGPVYDFDNHPVPVQGIITLLITMGEFLKASYTQCPFRHHRFKIGLQHHLRKVSPVYLRGNHINSLT</sequence>
<evidence type="ECO:0000313" key="2">
    <source>
        <dbReference type="Proteomes" id="UP001412067"/>
    </source>
</evidence>
<organism evidence="1 2">
    <name type="scientific">Platanthera guangdongensis</name>
    <dbReference type="NCBI Taxonomy" id="2320717"/>
    <lineage>
        <taxon>Eukaryota</taxon>
        <taxon>Viridiplantae</taxon>
        <taxon>Streptophyta</taxon>
        <taxon>Embryophyta</taxon>
        <taxon>Tracheophyta</taxon>
        <taxon>Spermatophyta</taxon>
        <taxon>Magnoliopsida</taxon>
        <taxon>Liliopsida</taxon>
        <taxon>Asparagales</taxon>
        <taxon>Orchidaceae</taxon>
        <taxon>Orchidoideae</taxon>
        <taxon>Orchideae</taxon>
        <taxon>Orchidinae</taxon>
        <taxon>Platanthera</taxon>
    </lineage>
</organism>
<reference evidence="1 2" key="1">
    <citation type="journal article" date="2022" name="Nat. Plants">
        <title>Genomes of leafy and leafless Platanthera orchids illuminate the evolution of mycoheterotrophy.</title>
        <authorList>
            <person name="Li M.H."/>
            <person name="Liu K.W."/>
            <person name="Li Z."/>
            <person name="Lu H.C."/>
            <person name="Ye Q.L."/>
            <person name="Zhang D."/>
            <person name="Wang J.Y."/>
            <person name="Li Y.F."/>
            <person name="Zhong Z.M."/>
            <person name="Liu X."/>
            <person name="Yu X."/>
            <person name="Liu D.K."/>
            <person name="Tu X.D."/>
            <person name="Liu B."/>
            <person name="Hao Y."/>
            <person name="Liao X.Y."/>
            <person name="Jiang Y.T."/>
            <person name="Sun W.H."/>
            <person name="Chen J."/>
            <person name="Chen Y.Q."/>
            <person name="Ai Y."/>
            <person name="Zhai J.W."/>
            <person name="Wu S.S."/>
            <person name="Zhou Z."/>
            <person name="Hsiao Y.Y."/>
            <person name="Wu W.L."/>
            <person name="Chen Y.Y."/>
            <person name="Lin Y.F."/>
            <person name="Hsu J.L."/>
            <person name="Li C.Y."/>
            <person name="Wang Z.W."/>
            <person name="Zhao X."/>
            <person name="Zhong W.Y."/>
            <person name="Ma X.K."/>
            <person name="Ma L."/>
            <person name="Huang J."/>
            <person name="Chen G.Z."/>
            <person name="Huang M.Z."/>
            <person name="Huang L."/>
            <person name="Peng D.H."/>
            <person name="Luo Y.B."/>
            <person name="Zou S.Q."/>
            <person name="Chen S.P."/>
            <person name="Lan S."/>
            <person name="Tsai W.C."/>
            <person name="Van de Peer Y."/>
            <person name="Liu Z.J."/>
        </authorList>
    </citation>
    <scope>NUCLEOTIDE SEQUENCE [LARGE SCALE GENOMIC DNA]</scope>
    <source>
        <strain evidence="1">Lor288</strain>
    </source>
</reference>
<proteinExistence type="predicted"/>
<accession>A0ABR2MEE5</accession>
<name>A0ABR2MEE5_9ASPA</name>
<gene>
    <name evidence="1" type="ORF">KSP40_PGU000626</name>
</gene>
<protein>
    <submittedName>
        <fullName evidence="1">Uncharacterized protein</fullName>
    </submittedName>
</protein>
<dbReference type="Proteomes" id="UP001412067">
    <property type="component" value="Unassembled WGS sequence"/>
</dbReference>
<evidence type="ECO:0000313" key="1">
    <source>
        <dbReference type="EMBL" id="KAK8962366.1"/>
    </source>
</evidence>
<comment type="caution">
    <text evidence="1">The sequence shown here is derived from an EMBL/GenBank/DDBJ whole genome shotgun (WGS) entry which is preliminary data.</text>
</comment>
<keyword evidence="2" id="KW-1185">Reference proteome</keyword>